<gene>
    <name evidence="3" type="primary">ISU1</name>
    <name evidence="3" type="ORF">SEUCBS140593_005198</name>
</gene>
<organism evidence="3 4">
    <name type="scientific">Sporothrix eucalyptigena</name>
    <dbReference type="NCBI Taxonomy" id="1812306"/>
    <lineage>
        <taxon>Eukaryota</taxon>
        <taxon>Fungi</taxon>
        <taxon>Dikarya</taxon>
        <taxon>Ascomycota</taxon>
        <taxon>Pezizomycotina</taxon>
        <taxon>Sordariomycetes</taxon>
        <taxon>Sordariomycetidae</taxon>
        <taxon>Ophiostomatales</taxon>
        <taxon>Ophiostomataceae</taxon>
        <taxon>Sporothrix</taxon>
    </lineage>
</organism>
<sequence length="193" mass="19876">MFTARTTLTRSIAAASSVAASVSTRTALRTATRPSLAATPAAVVPSARRMYHEKDKCLTSSAFDPSVGSGLVGAPACGDVMKLDIRVDPVTNKIVEAKFKTFGCGSAIASSSYLTTLVHGKTLDDAVAIKNSDIASELCLPPVKMHCSMLAEDAIKAAVADYRSKRPETSLSGTGKTLPQAHAPPAQAAAAAV</sequence>
<protein>
    <submittedName>
        <fullName evidence="3">Iron-binding protein</fullName>
    </submittedName>
</protein>
<evidence type="ECO:0000259" key="2">
    <source>
        <dbReference type="Pfam" id="PF01592"/>
    </source>
</evidence>
<name>A0ABP0BWG4_9PEZI</name>
<dbReference type="PANTHER" id="PTHR10093">
    <property type="entry name" value="IRON-SULFUR CLUSTER ASSEMBLY ENZYME NIFU HOMOLOG"/>
    <property type="match status" value="1"/>
</dbReference>
<feature type="region of interest" description="Disordered" evidence="1">
    <location>
        <begin position="168"/>
        <end position="193"/>
    </location>
</feature>
<dbReference type="EMBL" id="CAWUHD010000049">
    <property type="protein sequence ID" value="CAK7223325.1"/>
    <property type="molecule type" value="Genomic_DNA"/>
</dbReference>
<feature type="compositionally biased region" description="Low complexity" evidence="1">
    <location>
        <begin position="179"/>
        <end position="193"/>
    </location>
</feature>
<accession>A0ABP0BWG4</accession>
<dbReference type="Pfam" id="PF01592">
    <property type="entry name" value="NifU_N"/>
    <property type="match status" value="1"/>
</dbReference>
<reference evidence="3 4" key="1">
    <citation type="submission" date="2024-01" db="EMBL/GenBank/DDBJ databases">
        <authorList>
            <person name="Allen C."/>
            <person name="Tagirdzhanova G."/>
        </authorList>
    </citation>
    <scope>NUCLEOTIDE SEQUENCE [LARGE SCALE GENOMIC DNA]</scope>
</reference>
<dbReference type="Gene3D" id="3.90.1010.10">
    <property type="match status" value="1"/>
</dbReference>
<evidence type="ECO:0000313" key="4">
    <source>
        <dbReference type="Proteomes" id="UP001642482"/>
    </source>
</evidence>
<dbReference type="InterPro" id="IPR002871">
    <property type="entry name" value="NIF_FeS_clus_asmbl_NifU_N"/>
</dbReference>
<proteinExistence type="predicted"/>
<dbReference type="Proteomes" id="UP001642482">
    <property type="component" value="Unassembled WGS sequence"/>
</dbReference>
<feature type="domain" description="NIF system FeS cluster assembly NifU N-terminal" evidence="2">
    <location>
        <begin position="65"/>
        <end position="166"/>
    </location>
</feature>
<comment type="caution">
    <text evidence="3">The sequence shown here is derived from an EMBL/GenBank/DDBJ whole genome shotgun (WGS) entry which is preliminary data.</text>
</comment>
<evidence type="ECO:0000313" key="3">
    <source>
        <dbReference type="EMBL" id="CAK7223325.1"/>
    </source>
</evidence>
<dbReference type="CDD" id="cd06664">
    <property type="entry name" value="IscU_like"/>
    <property type="match status" value="1"/>
</dbReference>
<evidence type="ECO:0000256" key="1">
    <source>
        <dbReference type="SAM" id="MobiDB-lite"/>
    </source>
</evidence>
<dbReference type="SUPFAM" id="SSF82649">
    <property type="entry name" value="SufE/NifU"/>
    <property type="match status" value="1"/>
</dbReference>
<keyword evidence="4" id="KW-1185">Reference proteome</keyword>